<dbReference type="PANTHER" id="PTHR23011">
    <property type="entry name" value="CYCLIC NUCLEOTIDE-BINDING DOMAIN CONTAINING PROTEIN"/>
    <property type="match status" value="1"/>
</dbReference>
<organism evidence="2 3">
    <name type="scientific">Intoshia linei</name>
    <dbReference type="NCBI Taxonomy" id="1819745"/>
    <lineage>
        <taxon>Eukaryota</taxon>
        <taxon>Metazoa</taxon>
        <taxon>Spiralia</taxon>
        <taxon>Lophotrochozoa</taxon>
        <taxon>Mesozoa</taxon>
        <taxon>Orthonectida</taxon>
        <taxon>Rhopaluridae</taxon>
        <taxon>Intoshia</taxon>
    </lineage>
</organism>
<dbReference type="SUPFAM" id="SSF51206">
    <property type="entry name" value="cAMP-binding domain-like"/>
    <property type="match status" value="2"/>
</dbReference>
<gene>
    <name evidence="2" type="ORF">A3Q56_06655</name>
</gene>
<reference evidence="2 3" key="1">
    <citation type="submission" date="2016-04" db="EMBL/GenBank/DDBJ databases">
        <title>The genome of Intoshia linei affirms orthonectids as highly simplified spiralians.</title>
        <authorList>
            <person name="Mikhailov K.V."/>
            <person name="Slusarev G.S."/>
            <person name="Nikitin M.A."/>
            <person name="Logacheva M.D."/>
            <person name="Penin A."/>
            <person name="Aleoshin V."/>
            <person name="Panchin Y.V."/>
        </authorList>
    </citation>
    <scope>NUCLEOTIDE SEQUENCE [LARGE SCALE GENOMIC DNA]</scope>
    <source>
        <strain evidence="2">Intl2013</strain>
        <tissue evidence="2">Whole animal</tissue>
    </source>
</reference>
<dbReference type="InterPro" id="IPR000595">
    <property type="entry name" value="cNMP-bd_dom"/>
</dbReference>
<dbReference type="OrthoDB" id="2021138at2759"/>
<dbReference type="PROSITE" id="PS50042">
    <property type="entry name" value="CNMP_BINDING_3"/>
    <property type="match status" value="2"/>
</dbReference>
<accession>A0A177AVU7</accession>
<dbReference type="InterPro" id="IPR018490">
    <property type="entry name" value="cNMP-bd_dom_sf"/>
</dbReference>
<dbReference type="Gene3D" id="2.60.120.10">
    <property type="entry name" value="Jelly Rolls"/>
    <property type="match status" value="2"/>
</dbReference>
<protein>
    <recommendedName>
        <fullName evidence="1">Cyclic nucleotide-binding domain-containing protein</fullName>
    </recommendedName>
</protein>
<dbReference type="CDD" id="cd00038">
    <property type="entry name" value="CAP_ED"/>
    <property type="match status" value="1"/>
</dbReference>
<dbReference type="Proteomes" id="UP000078046">
    <property type="component" value="Unassembled WGS sequence"/>
</dbReference>
<keyword evidence="3" id="KW-1185">Reference proteome</keyword>
<dbReference type="PANTHER" id="PTHR23011:SF28">
    <property type="entry name" value="CYCLIC NUCLEOTIDE-BINDING DOMAIN CONTAINING PROTEIN"/>
    <property type="match status" value="1"/>
</dbReference>
<name>A0A177AVU7_9BILA</name>
<evidence type="ECO:0000313" key="2">
    <source>
        <dbReference type="EMBL" id="OAF65642.1"/>
    </source>
</evidence>
<dbReference type="EMBL" id="LWCA01001206">
    <property type="protein sequence ID" value="OAF65642.1"/>
    <property type="molecule type" value="Genomic_DNA"/>
</dbReference>
<sequence length="311" mass="35901">MYIILSGSVAVYIKSNNDVVEDIVKEMKPNVTEQNSQDSISNTPENSNLGNLINTIGRGGAFGEIALLRSDCFRTASILTESACELVVIHRDLYKRSISDIYRKHVQEKFDIIKQHDFFKNWLMRDLNDISPRIQKLDIQFGENLIKQGQQFTYIYLIVSGEVIISVNAKKHEKQYQKFLKKHFSSEQERTNLFSNLHKVKKTLINSFENNIKPNNNTLSLTNSLKTSISLITIGKNQIIGDIELVLELDTYHISAKCTQPVTVLAIEKTNLLEKLKYKRYPINLKCRFQRNSVEIYTTSWVLKLIFYTAR</sequence>
<comment type="caution">
    <text evidence="2">The sequence shown here is derived from an EMBL/GenBank/DDBJ whole genome shotgun (WGS) entry which is preliminary data.</text>
</comment>
<dbReference type="AlphaFoldDB" id="A0A177AVU7"/>
<dbReference type="InterPro" id="IPR018488">
    <property type="entry name" value="cNMP-bd_CS"/>
</dbReference>
<evidence type="ECO:0000313" key="3">
    <source>
        <dbReference type="Proteomes" id="UP000078046"/>
    </source>
</evidence>
<dbReference type="PROSITE" id="PS00889">
    <property type="entry name" value="CNMP_BINDING_2"/>
    <property type="match status" value="1"/>
</dbReference>
<proteinExistence type="predicted"/>
<feature type="domain" description="Cyclic nucleotide-binding" evidence="1">
    <location>
        <begin position="118"/>
        <end position="174"/>
    </location>
</feature>
<evidence type="ECO:0000259" key="1">
    <source>
        <dbReference type="PROSITE" id="PS50042"/>
    </source>
</evidence>
<dbReference type="InterPro" id="IPR014710">
    <property type="entry name" value="RmlC-like_jellyroll"/>
</dbReference>
<feature type="domain" description="Cyclic nucleotide-binding" evidence="1">
    <location>
        <begin position="1"/>
        <end position="98"/>
    </location>
</feature>